<evidence type="ECO:0000313" key="2">
    <source>
        <dbReference type="EMBL" id="GAH86384.1"/>
    </source>
</evidence>
<proteinExistence type="predicted"/>
<organism evidence="2">
    <name type="scientific">marine sediment metagenome</name>
    <dbReference type="NCBI Taxonomy" id="412755"/>
    <lineage>
        <taxon>unclassified sequences</taxon>
        <taxon>metagenomes</taxon>
        <taxon>ecological metagenomes</taxon>
    </lineage>
</organism>
<dbReference type="CDD" id="cd01651">
    <property type="entry name" value="RT_G2_intron"/>
    <property type="match status" value="1"/>
</dbReference>
<protein>
    <recommendedName>
        <fullName evidence="1">Reverse transcriptase domain-containing protein</fullName>
    </recommendedName>
</protein>
<dbReference type="Pfam" id="PF00078">
    <property type="entry name" value="RVT_1"/>
    <property type="match status" value="1"/>
</dbReference>
<comment type="caution">
    <text evidence="2">The sequence shown here is derived from an EMBL/GenBank/DDBJ whole genome shotgun (WGS) entry which is preliminary data.</text>
</comment>
<feature type="non-terminal residue" evidence="2">
    <location>
        <position position="1"/>
    </location>
</feature>
<dbReference type="AlphaFoldDB" id="X1K813"/>
<name>X1K813_9ZZZZ</name>
<dbReference type="EMBL" id="BARU01041243">
    <property type="protein sequence ID" value="GAH86384.1"/>
    <property type="molecule type" value="Genomic_DNA"/>
</dbReference>
<dbReference type="SUPFAM" id="SSF56672">
    <property type="entry name" value="DNA/RNA polymerases"/>
    <property type="match status" value="1"/>
</dbReference>
<dbReference type="InterPro" id="IPR043502">
    <property type="entry name" value="DNA/RNA_pol_sf"/>
</dbReference>
<dbReference type="PANTHER" id="PTHR34047:SF8">
    <property type="entry name" value="PROTEIN YKFC"/>
    <property type="match status" value="1"/>
</dbReference>
<dbReference type="InterPro" id="IPR000477">
    <property type="entry name" value="RT_dom"/>
</dbReference>
<dbReference type="InterPro" id="IPR051083">
    <property type="entry name" value="GrpII_Intron_Splice-Mob/Def"/>
</dbReference>
<accession>X1K813</accession>
<feature type="domain" description="Reverse transcriptase" evidence="1">
    <location>
        <begin position="2"/>
        <end position="111"/>
    </location>
</feature>
<gene>
    <name evidence="2" type="ORF">S03H2_63622</name>
</gene>
<reference evidence="2" key="1">
    <citation type="journal article" date="2014" name="Front. Microbiol.">
        <title>High frequency of phylogenetically diverse reductive dehalogenase-homologous genes in deep subseafloor sedimentary metagenomes.</title>
        <authorList>
            <person name="Kawai M."/>
            <person name="Futagami T."/>
            <person name="Toyoda A."/>
            <person name="Takaki Y."/>
            <person name="Nishi S."/>
            <person name="Hori S."/>
            <person name="Arai W."/>
            <person name="Tsubouchi T."/>
            <person name="Morono Y."/>
            <person name="Uchiyama I."/>
            <person name="Ito T."/>
            <person name="Fujiyama A."/>
            <person name="Inagaki F."/>
            <person name="Takami H."/>
        </authorList>
    </citation>
    <scope>NUCLEOTIDE SEQUENCE</scope>
    <source>
        <strain evidence="2">Expedition CK06-06</strain>
    </source>
</reference>
<sequence length="123" mass="14072">DKIVELAVKRVLEPIYETVFEDSSYGYRPGRNQHACLDALGRTIQQKRVSYIVEADIKSFFDEVNHEWMIKFLRHRIGDPRIIRLICRMLKGGILEDGLVKATEAGTPQGSLCKALHNDPYAK</sequence>
<evidence type="ECO:0000259" key="1">
    <source>
        <dbReference type="Pfam" id="PF00078"/>
    </source>
</evidence>
<dbReference type="PANTHER" id="PTHR34047">
    <property type="entry name" value="NUCLEAR INTRON MATURASE 1, MITOCHONDRIAL-RELATED"/>
    <property type="match status" value="1"/>
</dbReference>